<feature type="domain" description="Interferon/interleukin receptor" evidence="6">
    <location>
        <begin position="130"/>
        <end position="233"/>
    </location>
</feature>
<dbReference type="Pfam" id="PF01108">
    <property type="entry name" value="Tissue_fac"/>
    <property type="match status" value="1"/>
</dbReference>
<dbReference type="AlphaFoldDB" id="A0ABD1J941"/>
<dbReference type="FunFam" id="2.60.40.10:FF:000348">
    <property type="entry name" value="Interleukin 20 receptor subunit alpha"/>
    <property type="match status" value="1"/>
</dbReference>
<evidence type="ECO:0000256" key="4">
    <source>
        <dbReference type="ARBA" id="ARBA00023170"/>
    </source>
</evidence>
<dbReference type="PANTHER" id="PTHR20859:SF53">
    <property type="entry name" value="INTERLEUKIN-22 RECEPTOR SUBUNIT ALPHA-1"/>
    <property type="match status" value="1"/>
</dbReference>
<comment type="similarity">
    <text evidence="1">Belongs to the type II cytokine receptor family.</text>
</comment>
<dbReference type="SUPFAM" id="SSF49265">
    <property type="entry name" value="Fibronectin type III"/>
    <property type="match status" value="2"/>
</dbReference>
<evidence type="ECO:0000256" key="2">
    <source>
        <dbReference type="ARBA" id="ARBA00022729"/>
    </source>
</evidence>
<dbReference type="PANTHER" id="PTHR20859">
    <property type="entry name" value="INTERFERON/INTERLEUKIN RECEPTOR"/>
    <property type="match status" value="1"/>
</dbReference>
<keyword evidence="8" id="KW-1185">Reference proteome</keyword>
<evidence type="ECO:0000256" key="1">
    <source>
        <dbReference type="ARBA" id="ARBA00005399"/>
    </source>
</evidence>
<keyword evidence="4" id="KW-0675">Receptor</keyword>
<comment type="caution">
    <text evidence="7">The sequence shown here is derived from an EMBL/GenBank/DDBJ whole genome shotgun (WGS) entry which is preliminary data.</text>
</comment>
<proteinExistence type="inferred from homology"/>
<dbReference type="Proteomes" id="UP001591681">
    <property type="component" value="Unassembled WGS sequence"/>
</dbReference>
<evidence type="ECO:0000256" key="3">
    <source>
        <dbReference type="ARBA" id="ARBA00023157"/>
    </source>
</evidence>
<accession>A0ABD1J941</accession>
<dbReference type="InterPro" id="IPR036116">
    <property type="entry name" value="FN3_sf"/>
</dbReference>
<evidence type="ECO:0000313" key="7">
    <source>
        <dbReference type="EMBL" id="KAL2083711.1"/>
    </source>
</evidence>
<sequence>MKLTTCLIICLCVICQLNVFTFLVALNQRDEASTLELRFQSLNYRNILHWKLQPSTSGKVLFSVQFKIYGEKQWRNVRHCQNINQLQCDLSRETSDPREWYYARVQASTNGIQSEWAMSSRFHPQWESSFSPPQMKLNVTQQSVVVRVRPPRTPLRRDRRGRRIPVTKYQRLIFRIYLFHDNVEQEQHEIDSSALEFVIMNLNPKTMYCLQAESLVPRRGQVSPRGPKICFTTR</sequence>
<dbReference type="Gene3D" id="2.60.40.10">
    <property type="entry name" value="Immunoglobulins"/>
    <property type="match status" value="2"/>
</dbReference>
<reference evidence="7 8" key="1">
    <citation type="submission" date="2024-09" db="EMBL/GenBank/DDBJ databases">
        <title>A chromosome-level genome assembly of Gray's grenadier anchovy, Coilia grayii.</title>
        <authorList>
            <person name="Fu Z."/>
        </authorList>
    </citation>
    <scope>NUCLEOTIDE SEQUENCE [LARGE SCALE GENOMIC DNA]</scope>
    <source>
        <strain evidence="7">G4</strain>
        <tissue evidence="7">Muscle</tissue>
    </source>
</reference>
<keyword evidence="3" id="KW-1015">Disulfide bond</keyword>
<dbReference type="Pfam" id="PF09294">
    <property type="entry name" value="Interfer-bind"/>
    <property type="match status" value="1"/>
</dbReference>
<evidence type="ECO:0000313" key="8">
    <source>
        <dbReference type="Proteomes" id="UP001591681"/>
    </source>
</evidence>
<name>A0ABD1J941_9TELE</name>
<dbReference type="InterPro" id="IPR050650">
    <property type="entry name" value="Type-II_Cytokine-TF_Rcpt"/>
</dbReference>
<gene>
    <name evidence="7" type="ORF">ACEWY4_021484</name>
</gene>
<evidence type="ECO:0000259" key="5">
    <source>
        <dbReference type="Pfam" id="PF01108"/>
    </source>
</evidence>
<feature type="domain" description="Fibronectin type-III" evidence="5">
    <location>
        <begin position="32"/>
        <end position="116"/>
    </location>
</feature>
<dbReference type="InterPro" id="IPR003961">
    <property type="entry name" value="FN3_dom"/>
</dbReference>
<protein>
    <submittedName>
        <fullName evidence="7">Uncharacterized protein</fullName>
    </submittedName>
</protein>
<organism evidence="7 8">
    <name type="scientific">Coilia grayii</name>
    <name type="common">Gray's grenadier anchovy</name>
    <dbReference type="NCBI Taxonomy" id="363190"/>
    <lineage>
        <taxon>Eukaryota</taxon>
        <taxon>Metazoa</taxon>
        <taxon>Chordata</taxon>
        <taxon>Craniata</taxon>
        <taxon>Vertebrata</taxon>
        <taxon>Euteleostomi</taxon>
        <taxon>Actinopterygii</taxon>
        <taxon>Neopterygii</taxon>
        <taxon>Teleostei</taxon>
        <taxon>Clupei</taxon>
        <taxon>Clupeiformes</taxon>
        <taxon>Clupeoidei</taxon>
        <taxon>Engraulidae</taxon>
        <taxon>Coilinae</taxon>
        <taxon>Coilia</taxon>
    </lineage>
</organism>
<keyword evidence="2" id="KW-0732">Signal</keyword>
<dbReference type="EMBL" id="JBHFQA010000018">
    <property type="protein sequence ID" value="KAL2083711.1"/>
    <property type="molecule type" value="Genomic_DNA"/>
</dbReference>
<dbReference type="InterPro" id="IPR013783">
    <property type="entry name" value="Ig-like_fold"/>
</dbReference>
<dbReference type="InterPro" id="IPR015373">
    <property type="entry name" value="Interferon/interleukin_rcp_dom"/>
</dbReference>
<evidence type="ECO:0000259" key="6">
    <source>
        <dbReference type="Pfam" id="PF09294"/>
    </source>
</evidence>